<feature type="compositionally biased region" description="Acidic residues" evidence="8">
    <location>
        <begin position="166"/>
        <end position="180"/>
    </location>
</feature>
<dbReference type="GO" id="GO:0005730">
    <property type="term" value="C:nucleolus"/>
    <property type="evidence" value="ECO:0007669"/>
    <property type="project" value="UniProtKB-SubCell"/>
</dbReference>
<feature type="compositionally biased region" description="Acidic residues" evidence="8">
    <location>
        <begin position="354"/>
        <end position="363"/>
    </location>
</feature>
<comment type="caution">
    <text evidence="9">The sequence shown here is derived from an EMBL/GenBank/DDBJ whole genome shotgun (WGS) entry which is preliminary data.</text>
</comment>
<dbReference type="GO" id="GO:0005654">
    <property type="term" value="C:nucleoplasm"/>
    <property type="evidence" value="ECO:0007669"/>
    <property type="project" value="UniProtKB-SubCell"/>
</dbReference>
<dbReference type="Pfam" id="PF07767">
    <property type="entry name" value="Nop53"/>
    <property type="match status" value="1"/>
</dbReference>
<keyword evidence="7" id="KW-0175">Coiled coil</keyword>
<keyword evidence="10" id="KW-1185">Reference proteome</keyword>
<keyword evidence="5" id="KW-0690">Ribosome biogenesis</keyword>
<feature type="compositionally biased region" description="Basic residues" evidence="8">
    <location>
        <begin position="379"/>
        <end position="390"/>
    </location>
</feature>
<comment type="subcellular location">
    <subcellularLocation>
        <location evidence="1">Nucleus</location>
        <location evidence="1">Nucleolus</location>
    </subcellularLocation>
    <subcellularLocation>
        <location evidence="2">Nucleus</location>
        <location evidence="2">Nucleoplasm</location>
    </subcellularLocation>
</comment>
<feature type="compositionally biased region" description="Acidic residues" evidence="8">
    <location>
        <begin position="328"/>
        <end position="340"/>
    </location>
</feature>
<dbReference type="Proteomes" id="UP000650467">
    <property type="component" value="Unassembled WGS sequence"/>
</dbReference>
<feature type="compositionally biased region" description="Low complexity" evidence="8">
    <location>
        <begin position="248"/>
        <end position="267"/>
    </location>
</feature>
<protein>
    <recommendedName>
        <fullName evidence="4">Ribosome biogenesis protein NOP53</fullName>
    </recommendedName>
</protein>
<evidence type="ECO:0000256" key="6">
    <source>
        <dbReference type="ARBA" id="ARBA00023242"/>
    </source>
</evidence>
<keyword evidence="6" id="KW-0539">Nucleus</keyword>
<feature type="coiled-coil region" evidence="7">
    <location>
        <begin position="410"/>
        <end position="449"/>
    </location>
</feature>
<organism evidence="9 10">
    <name type="scientific">Chlamydomonas incerta</name>
    <dbReference type="NCBI Taxonomy" id="51695"/>
    <lineage>
        <taxon>Eukaryota</taxon>
        <taxon>Viridiplantae</taxon>
        <taxon>Chlorophyta</taxon>
        <taxon>core chlorophytes</taxon>
        <taxon>Chlorophyceae</taxon>
        <taxon>CS clade</taxon>
        <taxon>Chlamydomonadales</taxon>
        <taxon>Chlamydomonadaceae</taxon>
        <taxon>Chlamydomonas</taxon>
    </lineage>
</organism>
<feature type="region of interest" description="Disordered" evidence="8">
    <location>
        <begin position="124"/>
        <end position="278"/>
    </location>
</feature>
<feature type="compositionally biased region" description="Low complexity" evidence="8">
    <location>
        <begin position="342"/>
        <end position="353"/>
    </location>
</feature>
<feature type="region of interest" description="Disordered" evidence="8">
    <location>
        <begin position="298"/>
        <end position="410"/>
    </location>
</feature>
<comment type="similarity">
    <text evidence="3">Belongs to the NOP53 family.</text>
</comment>
<accession>A0A835VYP6</accession>
<feature type="region of interest" description="Disordered" evidence="8">
    <location>
        <begin position="537"/>
        <end position="561"/>
    </location>
</feature>
<proteinExistence type="inferred from homology"/>
<dbReference type="PIRSF" id="PIRSF017302">
    <property type="entry name" value="Gltscr2"/>
    <property type="match status" value="1"/>
</dbReference>
<evidence type="ECO:0000256" key="8">
    <source>
        <dbReference type="SAM" id="MobiDB-lite"/>
    </source>
</evidence>
<evidence type="ECO:0000256" key="4">
    <source>
        <dbReference type="ARBA" id="ARBA00018339"/>
    </source>
</evidence>
<sequence length="561" mass="59742">MAPPAKSRKGKKAWRKNIDATEVEEFLTEQTYQQRRGPAAQELKDDQLFFVDKSADVDGATAVAEGKRPAKRRREEAAAKPLKAQQIIDQAHKAKAVTLAPPQRKPTPASAAAVAELVAASAAAATSGKKAAAQQAKTARAIAAAAAAKARAAAGGAKRRHPLDLWADEDAGGGEDEDDGGAAPGPGSRALALANGRVEKKTKRTTQRGARGGASGSSGSVALTTVRKAMGPSAPALRRSRSPPPLPAAARKVLGAKAAAGPRAVAPDLPGCSFNPDHEQHQDALAVLVAAELKKELTRELRPEAPPEEVEAEADGRPLTELERLQVEVEEDDEEDEGEEQAGGAAADPNAIAIEEEDGEEEAGGSGSGDEAGGEARTKKGRTEKKTKKDRNKEARRKALEAELSGRKALKAQRRELQTLRDVEQELAATEEERELKRQRLAALRAEKAAVEPPRLGKLRFEAPAVAVLTSDQKTGSLRQVVPCSMLAADRFKSLQQRGLVEPRKPQPFKERRRKVQYEKGGRFEKAEAASLEAREMTRVNKKARRAAKGAAAAGGDDDWL</sequence>
<dbReference type="EMBL" id="JAEHOC010000029">
    <property type="protein sequence ID" value="KAG2429911.1"/>
    <property type="molecule type" value="Genomic_DNA"/>
</dbReference>
<dbReference type="AlphaFoldDB" id="A0A835VYP6"/>
<evidence type="ECO:0000256" key="5">
    <source>
        <dbReference type="ARBA" id="ARBA00022517"/>
    </source>
</evidence>
<dbReference type="GO" id="GO:0008097">
    <property type="term" value="F:5S rRNA binding"/>
    <property type="evidence" value="ECO:0007669"/>
    <property type="project" value="TreeGrafter"/>
</dbReference>
<gene>
    <name evidence="9" type="ORF">HXX76_010691</name>
</gene>
<evidence type="ECO:0000256" key="3">
    <source>
        <dbReference type="ARBA" id="ARBA00008838"/>
    </source>
</evidence>
<evidence type="ECO:0000313" key="10">
    <source>
        <dbReference type="Proteomes" id="UP000650467"/>
    </source>
</evidence>
<reference evidence="9" key="1">
    <citation type="journal article" date="2020" name="bioRxiv">
        <title>Comparative genomics of Chlamydomonas.</title>
        <authorList>
            <person name="Craig R.J."/>
            <person name="Hasan A.R."/>
            <person name="Ness R.W."/>
            <person name="Keightley P.D."/>
        </authorList>
    </citation>
    <scope>NUCLEOTIDE SEQUENCE</scope>
    <source>
        <strain evidence="9">SAG 7.73</strain>
    </source>
</reference>
<feature type="compositionally biased region" description="Basic and acidic residues" evidence="8">
    <location>
        <begin position="391"/>
        <end position="406"/>
    </location>
</feature>
<dbReference type="InterPro" id="IPR011687">
    <property type="entry name" value="Nop53/GLTSCR2"/>
</dbReference>
<feature type="compositionally biased region" description="Basic and acidic residues" evidence="8">
    <location>
        <begin position="65"/>
        <end position="78"/>
    </location>
</feature>
<feature type="compositionally biased region" description="Low complexity" evidence="8">
    <location>
        <begin position="124"/>
        <end position="156"/>
    </location>
</feature>
<dbReference type="PANTHER" id="PTHR14211">
    <property type="entry name" value="GLIOMA SUPPRESSOR CANDIDATE REGION GENE 2"/>
    <property type="match status" value="1"/>
</dbReference>
<name>A0A835VYP6_CHLIN</name>
<dbReference type="GO" id="GO:0006364">
    <property type="term" value="P:rRNA processing"/>
    <property type="evidence" value="ECO:0007669"/>
    <property type="project" value="TreeGrafter"/>
</dbReference>
<evidence type="ECO:0000256" key="1">
    <source>
        <dbReference type="ARBA" id="ARBA00004604"/>
    </source>
</evidence>
<feature type="compositionally biased region" description="Basic and acidic residues" evidence="8">
    <location>
        <begin position="314"/>
        <end position="327"/>
    </location>
</feature>
<evidence type="ECO:0000313" key="9">
    <source>
        <dbReference type="EMBL" id="KAG2429911.1"/>
    </source>
</evidence>
<dbReference type="GO" id="GO:0000027">
    <property type="term" value="P:ribosomal large subunit assembly"/>
    <property type="evidence" value="ECO:0007669"/>
    <property type="project" value="TreeGrafter"/>
</dbReference>
<evidence type="ECO:0000256" key="7">
    <source>
        <dbReference type="SAM" id="Coils"/>
    </source>
</evidence>
<dbReference type="OrthoDB" id="5072at2759"/>
<feature type="region of interest" description="Disordered" evidence="8">
    <location>
        <begin position="61"/>
        <end position="83"/>
    </location>
</feature>
<evidence type="ECO:0000256" key="2">
    <source>
        <dbReference type="ARBA" id="ARBA00004642"/>
    </source>
</evidence>
<dbReference type="PANTHER" id="PTHR14211:SF7">
    <property type="entry name" value="RIBOSOME BIOGENESIS PROTEIN NOP53"/>
    <property type="match status" value="1"/>
</dbReference>